<evidence type="ECO:0000313" key="3">
    <source>
        <dbReference type="EMBL" id="CAK0846091.1"/>
    </source>
</evidence>
<name>A0ABN9TJI8_9DINO</name>
<sequence>MSRRQWQALQVQSLPFPRTSQAPLAMANVRAMGVVSVGKTMDRPNHTEDVLYSMFDVATGRKPPAALAEAKMVGQIERRGSSTAWDLPIKQWATSYLVDVAASPGDLSTVDWDAVNEIMKKGDYNDLPPPLGFPTKTEIPMFLNLHVSKPPDGDYIVVKFIKFLNNEKFHDIQRELVVGEPFVPHWTRDRYTTLKTIQLMFENMGGILFKCWNFIDPVAARADAAPGDEDSVQEKQRKLTVGFAFIMTEAPRGDFDCEQMLWVEHQLVDPDSPIYHFRRELIDRVLRKIKDRDQFACKETYYPCLLHDVRPEYLPIAKRILATLLTNALLTIGVATLGYTPFMYILAMARARWHADVEKTQGNEVVPAVRVSSDMDFFQGEVGEKFVPCIFDDGDLSDQRPRVLKAFFDPTQMNAMTYVRWCAAKFVRGQARLGGDNEYNAAAEPTPEEWAFAVTGPDKAKKTTQFLIDMMMPAFPKNFSGSNIGAMLKRCNIALNTKKSLYFRPAGTDNEVETYPLYSGCLKPDAGKALWAHLQGCSVRRDSEEHDHLLSSGKVAQIMAKHAKTCRAAAAARASDGGGAGAAAAAPPRHPDEFDEEDVFGFSGEMDRGEDADPAPVAPCTPTAPGPKRVKIKKGVWKNLQPGSNRIDLCSPSPTPTKKDSKGLALEQAAKAPMKLTKTRATRPAVKKADRKKVTPPKNAPYIRHGTAAISRGRKDRAAWESCIKDFINHSDKSAIDKLRKEKILHKWEGSTCPRCGEGVLGPLKDHGQKKGGWGHRCSRNWCTRHVAPPSFHPIFNVGTGQSFSTIADQSAILFCAVAGCPQATTSLLVRRSHKAVDGIYSSLHAARAKHARTNEPKIKFGQGAEWADVQADEVDLGEMEDPDAGPRATAPMAREQWGGIVERGFPESLVLFRLQPKKTKRRVVHKKKKAKVKGKWAWLKPSHSKKRHRDVPDPQTAGAKKRIWVKTGTQIIDGVWRELRRFIGKNKAVGSTIIKQKIRSFQRAHWNRGKGLWHETGAMLHEAWLKDYGA</sequence>
<keyword evidence="2" id="KW-0812">Transmembrane</keyword>
<dbReference type="EMBL" id="CAUYUJ010014793">
    <property type="protein sequence ID" value="CAK0846091.1"/>
    <property type="molecule type" value="Genomic_DNA"/>
</dbReference>
<accession>A0ABN9TJI8</accession>
<evidence type="ECO:0000256" key="1">
    <source>
        <dbReference type="SAM" id="MobiDB-lite"/>
    </source>
</evidence>
<protein>
    <recommendedName>
        <fullName evidence="5">PiggyBac transposable element-derived protein domain-containing protein</fullName>
    </recommendedName>
</protein>
<feature type="region of interest" description="Disordered" evidence="1">
    <location>
        <begin position="678"/>
        <end position="702"/>
    </location>
</feature>
<feature type="compositionally biased region" description="Pro residues" evidence="1">
    <location>
        <begin position="616"/>
        <end position="625"/>
    </location>
</feature>
<proteinExistence type="predicted"/>
<feature type="region of interest" description="Disordered" evidence="1">
    <location>
        <begin position="608"/>
        <end position="629"/>
    </location>
</feature>
<keyword evidence="4" id="KW-1185">Reference proteome</keyword>
<evidence type="ECO:0000256" key="2">
    <source>
        <dbReference type="SAM" id="Phobius"/>
    </source>
</evidence>
<reference evidence="3" key="1">
    <citation type="submission" date="2023-10" db="EMBL/GenBank/DDBJ databases">
        <authorList>
            <person name="Chen Y."/>
            <person name="Shah S."/>
            <person name="Dougan E. K."/>
            <person name="Thang M."/>
            <person name="Chan C."/>
        </authorList>
    </citation>
    <scope>NUCLEOTIDE SEQUENCE [LARGE SCALE GENOMIC DNA]</scope>
</reference>
<keyword evidence="2" id="KW-0472">Membrane</keyword>
<dbReference type="Proteomes" id="UP001189429">
    <property type="component" value="Unassembled WGS sequence"/>
</dbReference>
<feature type="transmembrane region" description="Helical" evidence="2">
    <location>
        <begin position="320"/>
        <end position="342"/>
    </location>
</feature>
<feature type="region of interest" description="Disordered" evidence="1">
    <location>
        <begin position="935"/>
        <end position="959"/>
    </location>
</feature>
<evidence type="ECO:0008006" key="5">
    <source>
        <dbReference type="Google" id="ProtNLM"/>
    </source>
</evidence>
<keyword evidence="2" id="KW-1133">Transmembrane helix</keyword>
<gene>
    <name evidence="3" type="ORF">PCOR1329_LOCUS39695</name>
</gene>
<evidence type="ECO:0000313" key="4">
    <source>
        <dbReference type="Proteomes" id="UP001189429"/>
    </source>
</evidence>
<feature type="compositionally biased region" description="Basic residues" evidence="1">
    <location>
        <begin position="678"/>
        <end position="695"/>
    </location>
</feature>
<organism evidence="3 4">
    <name type="scientific">Prorocentrum cordatum</name>
    <dbReference type="NCBI Taxonomy" id="2364126"/>
    <lineage>
        <taxon>Eukaryota</taxon>
        <taxon>Sar</taxon>
        <taxon>Alveolata</taxon>
        <taxon>Dinophyceae</taxon>
        <taxon>Prorocentrales</taxon>
        <taxon>Prorocentraceae</taxon>
        <taxon>Prorocentrum</taxon>
    </lineage>
</organism>
<comment type="caution">
    <text evidence="3">The sequence shown here is derived from an EMBL/GenBank/DDBJ whole genome shotgun (WGS) entry which is preliminary data.</text>
</comment>